<protein>
    <submittedName>
        <fullName evidence="2">Phenol degradation protein meta</fullName>
    </submittedName>
</protein>
<evidence type="ECO:0000256" key="1">
    <source>
        <dbReference type="SAM" id="SignalP"/>
    </source>
</evidence>
<dbReference type="AlphaFoldDB" id="A0AAW7MGG5"/>
<evidence type="ECO:0000313" key="3">
    <source>
        <dbReference type="EMBL" id="MDN4576820.1"/>
    </source>
</evidence>
<dbReference type="Proteomes" id="UP001172791">
    <property type="component" value="Unassembled WGS sequence"/>
</dbReference>
<keyword evidence="1" id="KW-0732">Signal</keyword>
<organism evidence="2 5">
    <name type="scientific">Pandoraea cepalis</name>
    <dbReference type="NCBI Taxonomy" id="2508294"/>
    <lineage>
        <taxon>Bacteria</taxon>
        <taxon>Pseudomonadati</taxon>
        <taxon>Pseudomonadota</taxon>
        <taxon>Betaproteobacteria</taxon>
        <taxon>Burkholderiales</taxon>
        <taxon>Burkholderiaceae</taxon>
        <taxon>Pandoraea</taxon>
    </lineage>
</organism>
<feature type="signal peptide" evidence="1">
    <location>
        <begin position="1"/>
        <end position="29"/>
    </location>
</feature>
<accession>A0AAW7MGG5</accession>
<proteinExistence type="predicted"/>
<dbReference type="EMBL" id="QAID01000026">
    <property type="protein sequence ID" value="MDN4576820.1"/>
    <property type="molecule type" value="Genomic_DNA"/>
</dbReference>
<comment type="caution">
    <text evidence="2">The sequence shown here is derived from an EMBL/GenBank/DDBJ whole genome shotgun (WGS) entry which is preliminary data.</text>
</comment>
<dbReference type="RefSeq" id="WP_301233175.1">
    <property type="nucleotide sequence ID" value="NZ_QAIC01000021.1"/>
</dbReference>
<name>A0AAW7MGG5_9BURK</name>
<gene>
    <name evidence="2" type="ORF">DBA34_00780</name>
    <name evidence="3" type="ORF">DBB29_01605</name>
</gene>
<dbReference type="Pfam" id="PF13557">
    <property type="entry name" value="Phenol_MetA_deg"/>
    <property type="match status" value="1"/>
</dbReference>
<dbReference type="EMBL" id="QAIC01000021">
    <property type="protein sequence ID" value="MDN4571804.1"/>
    <property type="molecule type" value="Genomic_DNA"/>
</dbReference>
<evidence type="ECO:0000313" key="5">
    <source>
        <dbReference type="Proteomes" id="UP001172791"/>
    </source>
</evidence>
<dbReference type="InterPro" id="IPR025737">
    <property type="entry name" value="FApF"/>
</dbReference>
<reference evidence="2" key="1">
    <citation type="submission" date="2018-04" db="EMBL/GenBank/DDBJ databases">
        <authorList>
            <person name="Jy Z."/>
        </authorList>
    </citation>
    <scope>NUCLEOTIDE SEQUENCE</scope>
    <source>
        <strain evidence="3">AS13</strain>
        <strain evidence="2">LA18</strain>
    </source>
</reference>
<keyword evidence="4" id="KW-1185">Reference proteome</keyword>
<feature type="chain" id="PRO_5043823993" evidence="1">
    <location>
        <begin position="30"/>
        <end position="335"/>
    </location>
</feature>
<sequence length="335" mass="36514">MKQVGEFLKSVTYKVALTFAACATLNAYAVPPNVTLPNGLDLGSTSFLDGFGGNPGDFAIQSYLTTSHADAYKTNNGSNSPLFNDPRVNVTSLVEQFLYNFPTTTTVLGGHPGVDLIVPLVNLDSSFSPPPPYPGVMLTNGHTGLGDINAGVSLQWDPVMMNGHPVFVSRAEVYGSMPTGKYDQSTDLNPGNHFWGVGIMGSFTFLLGPDFEVSLRPHYQYSFKNGSPASSAPLDPGINDTQAGQVIYTNFAASYKVTDKLRAGINGYFLRQITDNRVNGSAIADSREQVLGIGPGLYYDLRRGDKFWLNTYSEMLVRNRFRNAAIVNLRWIHIF</sequence>
<evidence type="ECO:0000313" key="4">
    <source>
        <dbReference type="Proteomes" id="UP001172788"/>
    </source>
</evidence>
<evidence type="ECO:0000313" key="2">
    <source>
        <dbReference type="EMBL" id="MDN4571804.1"/>
    </source>
</evidence>
<dbReference type="Proteomes" id="UP001172788">
    <property type="component" value="Unassembled WGS sequence"/>
</dbReference>